<proteinExistence type="predicted"/>
<name>A0A4Y9FIS7_STRAI</name>
<feature type="compositionally biased region" description="Low complexity" evidence="1">
    <location>
        <begin position="128"/>
        <end position="140"/>
    </location>
</feature>
<dbReference type="Proteomes" id="UP000297747">
    <property type="component" value="Unassembled WGS sequence"/>
</dbReference>
<protein>
    <submittedName>
        <fullName evidence="3">DUF1542 domain-containing protein</fullName>
    </submittedName>
</protein>
<feature type="domain" description="DUF1542" evidence="2">
    <location>
        <begin position="1"/>
        <end position="51"/>
    </location>
</feature>
<feature type="compositionally biased region" description="Low complexity" evidence="1">
    <location>
        <begin position="97"/>
        <end position="109"/>
    </location>
</feature>
<feature type="compositionally biased region" description="Polar residues" evidence="1">
    <location>
        <begin position="115"/>
        <end position="126"/>
    </location>
</feature>
<evidence type="ECO:0000313" key="4">
    <source>
        <dbReference type="Proteomes" id="UP000297747"/>
    </source>
</evidence>
<gene>
    <name evidence="3" type="ORF">E4U01_10865</name>
</gene>
<feature type="region of interest" description="Disordered" evidence="1">
    <location>
        <begin position="1"/>
        <end position="57"/>
    </location>
</feature>
<feature type="compositionally biased region" description="Basic and acidic residues" evidence="1">
    <location>
        <begin position="71"/>
        <end position="96"/>
    </location>
</feature>
<dbReference type="Pfam" id="PF07564">
    <property type="entry name" value="DUF1542"/>
    <property type="match status" value="2"/>
</dbReference>
<evidence type="ECO:0000259" key="2">
    <source>
        <dbReference type="Pfam" id="PF07564"/>
    </source>
</evidence>
<comment type="caution">
    <text evidence="3">The sequence shown here is derived from an EMBL/GenBank/DDBJ whole genome shotgun (WGS) entry which is preliminary data.</text>
</comment>
<evidence type="ECO:0000313" key="3">
    <source>
        <dbReference type="EMBL" id="TFU28118.1"/>
    </source>
</evidence>
<sequence>LTDEEKAAAKADVDTKASEAKSAIDSATTDAGVETAKTAGTDSISSVNPPATAKDTAKTAIDTVAEAKKQEIDNRQDLTDEEKAAAKSDVDTKANEAKAAIDAATTNEAVETAKTAGTDSISSVNPPATAKETAKTAIDT</sequence>
<organism evidence="3 4">
    <name type="scientific">Streptococcus acidominimus</name>
    <dbReference type="NCBI Taxonomy" id="1326"/>
    <lineage>
        <taxon>Bacteria</taxon>
        <taxon>Bacillati</taxon>
        <taxon>Bacillota</taxon>
        <taxon>Bacilli</taxon>
        <taxon>Lactobacillales</taxon>
        <taxon>Streptococcaceae</taxon>
        <taxon>Streptococcus</taxon>
    </lineage>
</organism>
<feature type="compositionally biased region" description="Basic and acidic residues" evidence="1">
    <location>
        <begin position="1"/>
        <end position="19"/>
    </location>
</feature>
<feature type="compositionally biased region" description="Polar residues" evidence="1">
    <location>
        <begin position="38"/>
        <end position="49"/>
    </location>
</feature>
<reference evidence="3 4" key="1">
    <citation type="submission" date="2019-03" db="EMBL/GenBank/DDBJ databases">
        <title>Diversity of the mouse oral microbiome.</title>
        <authorList>
            <person name="Joseph S."/>
            <person name="Aduse-Opoku J."/>
            <person name="Curtis M."/>
            <person name="Wade W."/>
            <person name="Hashim A."/>
        </authorList>
    </citation>
    <scope>NUCLEOTIDE SEQUENCE [LARGE SCALE GENOMIC DNA]</scope>
    <source>
        <strain evidence="3 4">HT4</strain>
    </source>
</reference>
<dbReference type="RefSeq" id="WP_135053562.1">
    <property type="nucleotide sequence ID" value="NZ_JADGLI010000163.1"/>
</dbReference>
<feature type="domain" description="DUF1542" evidence="2">
    <location>
        <begin position="53"/>
        <end position="128"/>
    </location>
</feature>
<dbReference type="AlphaFoldDB" id="A0A4Y9FIS7"/>
<evidence type="ECO:0000256" key="1">
    <source>
        <dbReference type="SAM" id="MobiDB-lite"/>
    </source>
</evidence>
<feature type="non-terminal residue" evidence="3">
    <location>
        <position position="1"/>
    </location>
</feature>
<feature type="non-terminal residue" evidence="3">
    <location>
        <position position="140"/>
    </location>
</feature>
<feature type="region of interest" description="Disordered" evidence="1">
    <location>
        <begin position="71"/>
        <end position="140"/>
    </location>
</feature>
<accession>A0A4Y9FIS7</accession>
<dbReference type="EMBL" id="SPQA01000163">
    <property type="protein sequence ID" value="TFU28118.1"/>
    <property type="molecule type" value="Genomic_DNA"/>
</dbReference>
<dbReference type="InterPro" id="IPR011439">
    <property type="entry name" value="DUF1542"/>
</dbReference>